<evidence type="ECO:0000313" key="2">
    <source>
        <dbReference type="Proteomes" id="UP000091967"/>
    </source>
</evidence>
<name>A0A1B8AIT4_FUSPO</name>
<dbReference type="EMBL" id="LYXU01000003">
    <property type="protein sequence ID" value="OBS20387.1"/>
    <property type="molecule type" value="Genomic_DNA"/>
</dbReference>
<organism evidence="1 2">
    <name type="scientific">Fusarium poae</name>
    <dbReference type="NCBI Taxonomy" id="36050"/>
    <lineage>
        <taxon>Eukaryota</taxon>
        <taxon>Fungi</taxon>
        <taxon>Dikarya</taxon>
        <taxon>Ascomycota</taxon>
        <taxon>Pezizomycotina</taxon>
        <taxon>Sordariomycetes</taxon>
        <taxon>Hypocreomycetidae</taxon>
        <taxon>Hypocreales</taxon>
        <taxon>Nectriaceae</taxon>
        <taxon>Fusarium</taxon>
    </lineage>
</organism>
<protein>
    <submittedName>
        <fullName evidence="1">Uncharacterized protein</fullName>
    </submittedName>
</protein>
<dbReference type="AlphaFoldDB" id="A0A1B8AIT4"/>
<keyword evidence="2" id="KW-1185">Reference proteome</keyword>
<accession>A0A1B8AIT4</accession>
<evidence type="ECO:0000313" key="1">
    <source>
        <dbReference type="EMBL" id="OBS20387.1"/>
    </source>
</evidence>
<proteinExistence type="predicted"/>
<sequence length="143" mass="16659">MPRSERFVPNDEKEIEAQHHNFLSVMRIFNDSGPLAGRTLPKWYLEHTTFTHVRHKKRYPHPIKVTNQLTSQRQMGILINMSWPASCRSWNCMAQYLGFTNFQDTAAYIDVVVPDLVHEYALFIDAPEDCRDILEGNHPFSLA</sequence>
<gene>
    <name evidence="1" type="ORF">FPOA_06758</name>
</gene>
<dbReference type="Proteomes" id="UP000091967">
    <property type="component" value="Unassembled WGS sequence"/>
</dbReference>
<reference evidence="1 2" key="1">
    <citation type="submission" date="2016-06" db="EMBL/GenBank/DDBJ databases">
        <title>Living apart together: crosstalk between the core and supernumerary genomes in a fungal plant pathogen.</title>
        <authorList>
            <person name="Vanheule A."/>
            <person name="Audenaert K."/>
            <person name="Warris S."/>
            <person name="Van De Geest H."/>
            <person name="Schijlen E."/>
            <person name="Hofte M."/>
            <person name="De Saeger S."/>
            <person name="Haesaert G."/>
            <person name="Waalwijk C."/>
            <person name="Van Der Lee T."/>
        </authorList>
    </citation>
    <scope>NUCLEOTIDE SEQUENCE [LARGE SCALE GENOMIC DNA]</scope>
    <source>
        <strain evidence="1 2">2516</strain>
    </source>
</reference>
<comment type="caution">
    <text evidence="1">The sequence shown here is derived from an EMBL/GenBank/DDBJ whole genome shotgun (WGS) entry which is preliminary data.</text>
</comment>